<dbReference type="AlphaFoldDB" id="A0A255Z448"/>
<reference evidence="1 2" key="1">
    <citation type="submission" date="2017-07" db="EMBL/GenBank/DDBJ databases">
        <title>Niveispirillum cyanobacteriorum sp. nov., isolated from cyanobacterial aggregates in a eutrophic lake.</title>
        <authorList>
            <person name="Cai H."/>
        </authorList>
    </citation>
    <scope>NUCLEOTIDE SEQUENCE [LARGE SCALE GENOMIC DNA]</scope>
    <source>
        <strain evidence="2">TH1-14</strain>
    </source>
</reference>
<accession>A0A255Z448</accession>
<organism evidence="1 2">
    <name type="scientific">Niveispirillum lacus</name>
    <dbReference type="NCBI Taxonomy" id="1981099"/>
    <lineage>
        <taxon>Bacteria</taxon>
        <taxon>Pseudomonadati</taxon>
        <taxon>Pseudomonadota</taxon>
        <taxon>Alphaproteobacteria</taxon>
        <taxon>Rhodospirillales</taxon>
        <taxon>Azospirillaceae</taxon>
        <taxon>Niveispirillum</taxon>
    </lineage>
</organism>
<dbReference type="Proteomes" id="UP000216998">
    <property type="component" value="Unassembled WGS sequence"/>
</dbReference>
<name>A0A255Z448_9PROT</name>
<dbReference type="EMBL" id="NOXU01000023">
    <property type="protein sequence ID" value="OYQ36212.1"/>
    <property type="molecule type" value="Genomic_DNA"/>
</dbReference>
<gene>
    <name evidence="1" type="ORF">CHU95_05325</name>
</gene>
<proteinExistence type="predicted"/>
<comment type="caution">
    <text evidence="1">The sequence shown here is derived from an EMBL/GenBank/DDBJ whole genome shotgun (WGS) entry which is preliminary data.</text>
</comment>
<sequence>MRRTRRRPFCNHLKQTWASAGLDEQVLPARISATGNPFYLSPAPALFAVMVGRFITDTTIAPINGAE</sequence>
<keyword evidence="2" id="KW-1185">Reference proteome</keyword>
<protein>
    <submittedName>
        <fullName evidence="1">Uncharacterized protein</fullName>
    </submittedName>
</protein>
<evidence type="ECO:0000313" key="1">
    <source>
        <dbReference type="EMBL" id="OYQ36212.1"/>
    </source>
</evidence>
<evidence type="ECO:0000313" key="2">
    <source>
        <dbReference type="Proteomes" id="UP000216998"/>
    </source>
</evidence>